<dbReference type="Gene3D" id="3.40.605.10">
    <property type="entry name" value="Aldehyde Dehydrogenase, Chain A, domain 1"/>
    <property type="match status" value="1"/>
</dbReference>
<gene>
    <name evidence="4" type="ORF">MQP27_50680</name>
</gene>
<dbReference type="Pfam" id="PF00171">
    <property type="entry name" value="Aldedh"/>
    <property type="match status" value="1"/>
</dbReference>
<dbReference type="InterPro" id="IPR010061">
    <property type="entry name" value="MeMal-semiAld_DH"/>
</dbReference>
<dbReference type="InterPro" id="IPR015590">
    <property type="entry name" value="Aldehyde_DH_dom"/>
</dbReference>
<feature type="non-terminal residue" evidence="4">
    <location>
        <position position="84"/>
    </location>
</feature>
<dbReference type="SUPFAM" id="SSF53720">
    <property type="entry name" value="ALDH-like"/>
    <property type="match status" value="1"/>
</dbReference>
<evidence type="ECO:0000313" key="5">
    <source>
        <dbReference type="Proteomes" id="UP001165269"/>
    </source>
</evidence>
<sequence length="84" mass="9363">MKHLHHWIDGKPREGSSERYGAVTDPATGHQEKQVPFASVEEVDAAVQAAKDAYVTWGRTSLAKRTSILFRFRALLEANRDAIA</sequence>
<accession>A0ABS9YQ48</accession>
<dbReference type="PANTHER" id="PTHR43866">
    <property type="entry name" value="MALONATE-SEMIALDEHYDE DEHYDROGENASE"/>
    <property type="match status" value="1"/>
</dbReference>
<dbReference type="EMBL" id="JALDAY010000030">
    <property type="protein sequence ID" value="MCI3279362.1"/>
    <property type="molecule type" value="Genomic_DNA"/>
</dbReference>
<evidence type="ECO:0000313" key="4">
    <source>
        <dbReference type="EMBL" id="MCI3279362.1"/>
    </source>
</evidence>
<protein>
    <submittedName>
        <fullName evidence="4">Aldehyde dehydrogenase family protein</fullName>
    </submittedName>
</protein>
<feature type="compositionally biased region" description="Basic and acidic residues" evidence="2">
    <location>
        <begin position="1"/>
        <end position="17"/>
    </location>
</feature>
<dbReference type="PANTHER" id="PTHR43866:SF4">
    <property type="entry name" value="MALONATE-SEMIALDEHYDE DEHYDROGENASE"/>
    <property type="match status" value="1"/>
</dbReference>
<evidence type="ECO:0000259" key="3">
    <source>
        <dbReference type="Pfam" id="PF00171"/>
    </source>
</evidence>
<dbReference type="InterPro" id="IPR016162">
    <property type="entry name" value="Ald_DH_N"/>
</dbReference>
<evidence type="ECO:0000256" key="2">
    <source>
        <dbReference type="SAM" id="MobiDB-lite"/>
    </source>
</evidence>
<reference evidence="4" key="1">
    <citation type="submission" date="2022-03" db="EMBL/GenBank/DDBJ databases">
        <title>Streptomyces 7R015 and 7R016 isolated from Barleria lupulina in Thailand.</title>
        <authorList>
            <person name="Kanchanasin P."/>
            <person name="Phongsopitanun W."/>
            <person name="Tanasupawat S."/>
        </authorList>
    </citation>
    <scope>NUCLEOTIDE SEQUENCE</scope>
    <source>
        <strain evidence="4">7R015</strain>
    </source>
</reference>
<evidence type="ECO:0000256" key="1">
    <source>
        <dbReference type="ARBA" id="ARBA00023002"/>
    </source>
</evidence>
<keyword evidence="5" id="KW-1185">Reference proteome</keyword>
<feature type="region of interest" description="Disordered" evidence="2">
    <location>
        <begin position="1"/>
        <end position="33"/>
    </location>
</feature>
<proteinExistence type="predicted"/>
<comment type="caution">
    <text evidence="4">The sequence shown here is derived from an EMBL/GenBank/DDBJ whole genome shotgun (WGS) entry which is preliminary data.</text>
</comment>
<dbReference type="InterPro" id="IPR016161">
    <property type="entry name" value="Ald_DH/histidinol_DH"/>
</dbReference>
<keyword evidence="1" id="KW-0560">Oxidoreductase</keyword>
<feature type="domain" description="Aldehyde dehydrogenase" evidence="3">
    <location>
        <begin position="16"/>
        <end position="84"/>
    </location>
</feature>
<organism evidence="4 5">
    <name type="scientific">Streptomyces cylindrosporus</name>
    <dbReference type="NCBI Taxonomy" id="2927583"/>
    <lineage>
        <taxon>Bacteria</taxon>
        <taxon>Bacillati</taxon>
        <taxon>Actinomycetota</taxon>
        <taxon>Actinomycetes</taxon>
        <taxon>Kitasatosporales</taxon>
        <taxon>Streptomycetaceae</taxon>
        <taxon>Streptomyces</taxon>
    </lineage>
</organism>
<name>A0ABS9YQ48_9ACTN</name>
<dbReference type="Proteomes" id="UP001165269">
    <property type="component" value="Unassembled WGS sequence"/>
</dbReference>
<dbReference type="RefSeq" id="WP_242779474.1">
    <property type="nucleotide sequence ID" value="NZ_JALDAY010000030.1"/>
</dbReference>